<dbReference type="NCBIfam" id="TIGR04474">
    <property type="entry name" value="tcm_partner"/>
    <property type="match status" value="1"/>
</dbReference>
<keyword evidence="2" id="KW-1185">Reference proteome</keyword>
<protein>
    <submittedName>
        <fullName evidence="1">Three-Cys-motif partner protein TcmP</fullName>
    </submittedName>
</protein>
<comment type="caution">
    <text evidence="1">The sequence shown here is derived from an EMBL/GenBank/DDBJ whole genome shotgun (WGS) entry which is preliminary data.</text>
</comment>
<dbReference type="RefSeq" id="WP_187065952.1">
    <property type="nucleotide sequence ID" value="NZ_JACRVF010000001.1"/>
</dbReference>
<gene>
    <name evidence="1" type="primary">tcmP</name>
    <name evidence="1" type="ORF">H8S84_03940</name>
</gene>
<dbReference type="InterPro" id="IPR031009">
    <property type="entry name" value="Tcm_partner"/>
</dbReference>
<reference evidence="1" key="1">
    <citation type="submission" date="2020-08" db="EMBL/GenBank/DDBJ databases">
        <title>Pontibacter sp. SD6 16S ribosomal RNA gene Genome sequencing and assembly.</title>
        <authorList>
            <person name="Kang M."/>
        </authorList>
    </citation>
    <scope>NUCLEOTIDE SEQUENCE</scope>
    <source>
        <strain evidence="1">SD6</strain>
    </source>
</reference>
<dbReference type="Proteomes" id="UP000603640">
    <property type="component" value="Unassembled WGS sequence"/>
</dbReference>
<name>A0A923N4B2_9BACT</name>
<proteinExistence type="predicted"/>
<dbReference type="EMBL" id="JACRVF010000001">
    <property type="protein sequence ID" value="MBC5991983.1"/>
    <property type="molecule type" value="Genomic_DNA"/>
</dbReference>
<organism evidence="1 2">
    <name type="scientific">Pontibacter cellulosilyticus</name>
    <dbReference type="NCBI Taxonomy" id="1720253"/>
    <lineage>
        <taxon>Bacteria</taxon>
        <taxon>Pseudomonadati</taxon>
        <taxon>Bacteroidota</taxon>
        <taxon>Cytophagia</taxon>
        <taxon>Cytophagales</taxon>
        <taxon>Hymenobacteraceae</taxon>
        <taxon>Pontibacter</taxon>
    </lineage>
</organism>
<sequence>MSTVDTSDFFTTQRDTTEIKSQILNDFFKDWCTSILQGQRYKSNHALAYIDLFAGEGKVEKGNPATPVKILNSIFGATDKFNLNKIVRTFFTDEKPTVTQKLKQNLEALPYYENLIYKPVILNEEVNFSLLAKLLGTDTPALMYTDPFGYTFAQQILLQSVKRWGLDVFMLFSPAKMRPAILNAGPDDLLTDIFGAERIARIKEFCERYQDASQREDFMVDSFEDIFKERDYKTFRFKISLPKKHQTSHYLFFVSKTDTAYMKMKELMLAYSDFQEDGVPLFGANIKHQLSLFQEQYRYSIKNLISELAGKASFYHNLPLDSIYRHHNIGTNYIRGNYLEAFENLRKEGVVESINPISRKPMRKVNFSSIIAYK</sequence>
<dbReference type="AlphaFoldDB" id="A0A923N4B2"/>
<accession>A0A923N4B2</accession>
<evidence type="ECO:0000313" key="1">
    <source>
        <dbReference type="EMBL" id="MBC5991983.1"/>
    </source>
</evidence>
<evidence type="ECO:0000313" key="2">
    <source>
        <dbReference type="Proteomes" id="UP000603640"/>
    </source>
</evidence>